<feature type="domain" description="PLD phosphodiesterase" evidence="14">
    <location>
        <begin position="233"/>
        <end position="260"/>
    </location>
</feature>
<evidence type="ECO:0000256" key="10">
    <source>
        <dbReference type="ARBA" id="ARBA00023209"/>
    </source>
</evidence>
<dbReference type="InterPro" id="IPR027379">
    <property type="entry name" value="CLS_N"/>
</dbReference>
<keyword evidence="3" id="KW-0444">Lipid biosynthesis</keyword>
<evidence type="ECO:0000256" key="9">
    <source>
        <dbReference type="ARBA" id="ARBA00023136"/>
    </source>
</evidence>
<evidence type="ECO:0000256" key="4">
    <source>
        <dbReference type="ARBA" id="ARBA00022679"/>
    </source>
</evidence>
<reference evidence="15 16" key="1">
    <citation type="submission" date="2016-01" db="EMBL/GenBank/DDBJ databases">
        <title>Investigation of taxonomic status of Bacillus aminovorans.</title>
        <authorList>
            <person name="Verma A."/>
            <person name="Pal Y."/>
            <person name="Krishnamurthi S."/>
        </authorList>
    </citation>
    <scope>NUCLEOTIDE SEQUENCE [LARGE SCALE GENOMIC DNA]</scope>
    <source>
        <strain evidence="15 16">DSM 4337</strain>
    </source>
</reference>
<dbReference type="InterPro" id="IPR001736">
    <property type="entry name" value="PLipase_D/transphosphatidylase"/>
</dbReference>
<dbReference type="Pfam" id="PF13091">
    <property type="entry name" value="PLDc_2"/>
    <property type="match status" value="2"/>
</dbReference>
<evidence type="ECO:0000313" key="16">
    <source>
        <dbReference type="Proteomes" id="UP000077271"/>
    </source>
</evidence>
<evidence type="ECO:0000256" key="13">
    <source>
        <dbReference type="SAM" id="Phobius"/>
    </source>
</evidence>
<dbReference type="NCBIfam" id="TIGR04265">
    <property type="entry name" value="bac_cardiolipin"/>
    <property type="match status" value="1"/>
</dbReference>
<keyword evidence="5 13" id="KW-0812">Transmembrane</keyword>
<dbReference type="CDD" id="cd09110">
    <property type="entry name" value="PLDc_CLS_1"/>
    <property type="match status" value="1"/>
</dbReference>
<keyword evidence="2" id="KW-1003">Cell membrane</keyword>
<feature type="transmembrane region" description="Helical" evidence="13">
    <location>
        <begin position="60"/>
        <end position="80"/>
    </location>
</feature>
<sequence length="508" mass="57496">MREKAVQLIVLISVVALIYFGLRYFSNELSVAFTYLAGIISIFVVFNLLLFDSRGTNSKVAWIAIVLVFPLAGAVVYSVFGRDPRNRRLPKSVLTETTKFITSMRFHGEKWDISAMLPQAKNIQNMTGFEALAGNKVDILTNGDETFPAILDIIRHAEHHIHIQYYIFREDEISANIRDALVERAEANVHVRFLYDGLGSSGLSKSFLSPLKEAGGEAYAFDPIVSPWFTRTANLRNHRKMVVVDGHTGFTGGLNVGEEYQSNTSQFEVWRDTHLRMKGPAVRQLQESFITDWIHATSAKTSLLDELKEKFRFDAYFPSESHEADEMVQTVYGGPYNVERDVRDAMMEMIQSAEKSIWIASPYFVPDDEALAAVRVAARSGKDVRVIVPGKGDRAISFYGTNSYFQDLLSAGVKVFAYRDDSFIHSKVLLIDGKHAIVGTANFDVRSFRLNHELMTFLYNRTPAVEKVEVDFLKDFSDSVPISRERYEHRTFPKRIGESLARLLSPIL</sequence>
<keyword evidence="11" id="KW-1208">Phospholipid metabolism</keyword>
<feature type="transmembrane region" description="Helical" evidence="13">
    <location>
        <begin position="32"/>
        <end position="51"/>
    </location>
</feature>
<organism evidence="15 16">
    <name type="scientific">Domibacillus aminovorans</name>
    <dbReference type="NCBI Taxonomy" id="29332"/>
    <lineage>
        <taxon>Bacteria</taxon>
        <taxon>Bacillati</taxon>
        <taxon>Bacillota</taxon>
        <taxon>Bacilli</taxon>
        <taxon>Bacillales</taxon>
        <taxon>Bacillaceae</taxon>
        <taxon>Domibacillus</taxon>
    </lineage>
</organism>
<keyword evidence="10" id="KW-0594">Phospholipid biosynthesis</keyword>
<evidence type="ECO:0000256" key="6">
    <source>
        <dbReference type="ARBA" id="ARBA00022737"/>
    </source>
</evidence>
<evidence type="ECO:0000256" key="7">
    <source>
        <dbReference type="ARBA" id="ARBA00022989"/>
    </source>
</evidence>
<protein>
    <recommendedName>
        <fullName evidence="12">Cardiolipin synthase</fullName>
        <ecNumber evidence="12">2.7.8.-</ecNumber>
    </recommendedName>
</protein>
<dbReference type="OrthoDB" id="9762009at2"/>
<dbReference type="AlphaFoldDB" id="A0A177KZ15"/>
<comment type="subcellular location">
    <subcellularLocation>
        <location evidence="1">Cell membrane</location>
        <topology evidence="1">Multi-pass membrane protein</topology>
    </subcellularLocation>
</comment>
<dbReference type="Proteomes" id="UP000077271">
    <property type="component" value="Unassembled WGS sequence"/>
</dbReference>
<dbReference type="GO" id="GO:0032049">
    <property type="term" value="P:cardiolipin biosynthetic process"/>
    <property type="evidence" value="ECO:0007669"/>
    <property type="project" value="UniProtKB-UniRule"/>
</dbReference>
<dbReference type="FunFam" id="3.30.870.10:FF:000014">
    <property type="entry name" value="Cardiolipin synthase"/>
    <property type="match status" value="1"/>
</dbReference>
<name>A0A177KZ15_9BACI</name>
<keyword evidence="8" id="KW-0443">Lipid metabolism</keyword>
<keyword evidence="4" id="KW-0808">Transferase</keyword>
<dbReference type="Gene3D" id="3.30.870.10">
    <property type="entry name" value="Endonuclease Chain A"/>
    <property type="match status" value="2"/>
</dbReference>
<feature type="domain" description="PLD phosphodiesterase" evidence="14">
    <location>
        <begin position="420"/>
        <end position="447"/>
    </location>
</feature>
<evidence type="ECO:0000256" key="12">
    <source>
        <dbReference type="NCBIfam" id="TIGR04265"/>
    </source>
</evidence>
<accession>A0A177KZ15</accession>
<dbReference type="GO" id="GO:0008808">
    <property type="term" value="F:cardiolipin synthase activity"/>
    <property type="evidence" value="ECO:0007669"/>
    <property type="project" value="UniProtKB-UniRule"/>
</dbReference>
<dbReference type="EMBL" id="LQWZ01000010">
    <property type="protein sequence ID" value="OAH58376.1"/>
    <property type="molecule type" value="Genomic_DNA"/>
</dbReference>
<dbReference type="EC" id="2.7.8.-" evidence="12"/>
<dbReference type="GO" id="GO:0005886">
    <property type="term" value="C:plasma membrane"/>
    <property type="evidence" value="ECO:0007669"/>
    <property type="project" value="UniProtKB-SubCell"/>
</dbReference>
<dbReference type="PANTHER" id="PTHR21248">
    <property type="entry name" value="CARDIOLIPIN SYNTHASE"/>
    <property type="match status" value="1"/>
</dbReference>
<gene>
    <name evidence="15" type="ORF">AWH48_18565</name>
</gene>
<proteinExistence type="predicted"/>
<evidence type="ECO:0000259" key="14">
    <source>
        <dbReference type="PROSITE" id="PS50035"/>
    </source>
</evidence>
<dbReference type="CDD" id="cd09112">
    <property type="entry name" value="PLDc_CLS_2"/>
    <property type="match status" value="1"/>
</dbReference>
<evidence type="ECO:0000256" key="8">
    <source>
        <dbReference type="ARBA" id="ARBA00023098"/>
    </source>
</evidence>
<evidence type="ECO:0000313" key="15">
    <source>
        <dbReference type="EMBL" id="OAH58376.1"/>
    </source>
</evidence>
<dbReference type="InterPro" id="IPR022924">
    <property type="entry name" value="Cardiolipin_synthase"/>
</dbReference>
<keyword evidence="9 13" id="KW-0472">Membrane</keyword>
<dbReference type="PROSITE" id="PS50035">
    <property type="entry name" value="PLD"/>
    <property type="match status" value="2"/>
</dbReference>
<dbReference type="Pfam" id="PF13396">
    <property type="entry name" value="PLDc_N"/>
    <property type="match status" value="1"/>
</dbReference>
<evidence type="ECO:0000256" key="5">
    <source>
        <dbReference type="ARBA" id="ARBA00022692"/>
    </source>
</evidence>
<keyword evidence="6" id="KW-0677">Repeat</keyword>
<dbReference type="InterPro" id="IPR025202">
    <property type="entry name" value="PLD-like_dom"/>
</dbReference>
<evidence type="ECO:0000256" key="3">
    <source>
        <dbReference type="ARBA" id="ARBA00022516"/>
    </source>
</evidence>
<keyword evidence="7 13" id="KW-1133">Transmembrane helix</keyword>
<dbReference type="PANTHER" id="PTHR21248:SF22">
    <property type="entry name" value="PHOSPHOLIPASE D"/>
    <property type="match status" value="1"/>
</dbReference>
<evidence type="ECO:0000256" key="2">
    <source>
        <dbReference type="ARBA" id="ARBA00022475"/>
    </source>
</evidence>
<dbReference type="SMART" id="SM00155">
    <property type="entry name" value="PLDc"/>
    <property type="match status" value="2"/>
</dbReference>
<feature type="transmembrane region" description="Helical" evidence="13">
    <location>
        <begin position="7"/>
        <end position="26"/>
    </location>
</feature>
<evidence type="ECO:0000256" key="11">
    <source>
        <dbReference type="ARBA" id="ARBA00023264"/>
    </source>
</evidence>
<dbReference type="SUPFAM" id="SSF56024">
    <property type="entry name" value="Phospholipase D/nuclease"/>
    <property type="match status" value="2"/>
</dbReference>
<comment type="caution">
    <text evidence="15">The sequence shown here is derived from an EMBL/GenBank/DDBJ whole genome shotgun (WGS) entry which is preliminary data.</text>
</comment>
<evidence type="ECO:0000256" key="1">
    <source>
        <dbReference type="ARBA" id="ARBA00004651"/>
    </source>
</evidence>